<dbReference type="NCBIfam" id="TIGR01800">
    <property type="entry name" value="cit_synth_II"/>
    <property type="match status" value="1"/>
</dbReference>
<dbReference type="InterPro" id="IPR016142">
    <property type="entry name" value="Citrate_synth-like_lrg_a-sub"/>
</dbReference>
<dbReference type="InterPro" id="IPR011278">
    <property type="entry name" value="2-MeCitrate/Citrate_synth_II"/>
</dbReference>
<dbReference type="GO" id="GO:0036440">
    <property type="term" value="F:citrate synthase activity"/>
    <property type="evidence" value="ECO:0007669"/>
    <property type="project" value="UniProtKB-EC"/>
</dbReference>
<reference evidence="9" key="1">
    <citation type="journal article" date="2014" name="Genome Biol. Evol.">
        <title>Pangenome evidence for extensive interdomain horizontal transfer affecting lineage core and shell genes in uncultured planktonic thaumarchaeota and euryarchaeota.</title>
        <authorList>
            <person name="Deschamps P."/>
            <person name="Zivanovic Y."/>
            <person name="Moreira D."/>
            <person name="Rodriguez-Valera F."/>
            <person name="Lopez-Garcia P."/>
        </authorList>
    </citation>
    <scope>NUCLEOTIDE SEQUENCE</scope>
</reference>
<dbReference type="UniPathway" id="UPA00223"/>
<evidence type="ECO:0000256" key="5">
    <source>
        <dbReference type="ARBA" id="ARBA00049288"/>
    </source>
</evidence>
<evidence type="ECO:0000256" key="4">
    <source>
        <dbReference type="ARBA" id="ARBA00022679"/>
    </source>
</evidence>
<dbReference type="PANTHER" id="PTHR11739">
    <property type="entry name" value="CITRATE SYNTHASE"/>
    <property type="match status" value="1"/>
</dbReference>
<comment type="similarity">
    <text evidence="2 6 8">Belongs to the citrate synthase family.</text>
</comment>
<dbReference type="PANTHER" id="PTHR11739:SF4">
    <property type="entry name" value="CITRATE SYNTHASE, PEROXISOMAL"/>
    <property type="match status" value="1"/>
</dbReference>
<dbReference type="Gene3D" id="1.10.580.10">
    <property type="entry name" value="Citrate Synthase, domain 1"/>
    <property type="match status" value="1"/>
</dbReference>
<dbReference type="InterPro" id="IPR036969">
    <property type="entry name" value="Citrate_synthase_sf"/>
</dbReference>
<dbReference type="SUPFAM" id="SSF48256">
    <property type="entry name" value="Citrate synthase"/>
    <property type="match status" value="1"/>
</dbReference>
<evidence type="ECO:0000256" key="8">
    <source>
        <dbReference type="RuleBase" id="RU000441"/>
    </source>
</evidence>
<feature type="active site" evidence="7">
    <location>
        <position position="317"/>
    </location>
</feature>
<sequence>MSLPKDNKDSIPEPVKGLEGIVAADTSLSSVNGEKGILRYCGYNIDDLAFNTTFEEIVCLLYDTKLPNHKRLQNMTERIGEARVLPKEIQKVITELAGKTSPMSTLRTVVSALGHYENNVPLSELPPKALRLVGQIATAVAMIHRLREGLPLLEADPKRGHAEDFLRMLLGEEPSQTQIQALDLYLILLADHGFNASTFSARVTAGTLANLHSAITSAVGTLSGPLHGGANEKAMEMIIEVGKPGKASDYIENAFAKKQKIMGFGHRVYKVDDARKPHLKKMATQLWKERNDMKLYEVAEEIERQVKSRKPIITNVDFYSAPLLYGLDIPTDLFTPLFAMSRVAGWTAHVLEQYGNNRLIRPRARYVGPIDRTFRPIEQR</sequence>
<dbReference type="Pfam" id="PF00285">
    <property type="entry name" value="Citrate_synt"/>
    <property type="match status" value="1"/>
</dbReference>
<accession>A0A075HJX4</accession>
<feature type="active site" evidence="7">
    <location>
        <position position="266"/>
    </location>
</feature>
<dbReference type="InterPro" id="IPR016143">
    <property type="entry name" value="Citrate_synth-like_sm_a-sub"/>
</dbReference>
<evidence type="ECO:0000256" key="7">
    <source>
        <dbReference type="PIRSR" id="PIRSR001369-1"/>
    </source>
</evidence>
<evidence type="ECO:0000256" key="2">
    <source>
        <dbReference type="ARBA" id="ARBA00010566"/>
    </source>
</evidence>
<proteinExistence type="inferred from homology"/>
<comment type="pathway">
    <text evidence="1">Carbohydrate metabolism; tricarboxylic acid cycle.</text>
</comment>
<dbReference type="GO" id="GO:0006099">
    <property type="term" value="P:tricarboxylic acid cycle"/>
    <property type="evidence" value="ECO:0007669"/>
    <property type="project" value="UniProtKB-UniPathway"/>
</dbReference>
<dbReference type="PIRSF" id="PIRSF001369">
    <property type="entry name" value="Citrate_synth"/>
    <property type="match status" value="1"/>
</dbReference>
<gene>
    <name evidence="9" type="primary">CS</name>
    <name evidence="9" type="synonym">gltA</name>
</gene>
<evidence type="ECO:0000313" key="9">
    <source>
        <dbReference type="EMBL" id="AIF14712.1"/>
    </source>
</evidence>
<dbReference type="EC" id="2.3.3.16" evidence="6"/>
<keyword evidence="9" id="KW-0012">Acyltransferase</keyword>
<dbReference type="InterPro" id="IPR002020">
    <property type="entry name" value="Citrate_synthase"/>
</dbReference>
<evidence type="ECO:0000256" key="3">
    <source>
        <dbReference type="ARBA" id="ARBA00022532"/>
    </source>
</evidence>
<dbReference type="InterPro" id="IPR024176">
    <property type="entry name" value="Citrate_synthase_bac-typ"/>
</dbReference>
<dbReference type="PRINTS" id="PR00143">
    <property type="entry name" value="CITRTSNTHASE"/>
</dbReference>
<dbReference type="Gene3D" id="1.10.230.10">
    <property type="entry name" value="Cytochrome P450-Terp, domain 2"/>
    <property type="match status" value="1"/>
</dbReference>
<dbReference type="EMBL" id="KF901008">
    <property type="protein sequence ID" value="AIF14712.1"/>
    <property type="molecule type" value="Genomic_DNA"/>
</dbReference>
<evidence type="ECO:0000256" key="6">
    <source>
        <dbReference type="PIRNR" id="PIRNR001369"/>
    </source>
</evidence>
<dbReference type="GO" id="GO:0005829">
    <property type="term" value="C:cytosol"/>
    <property type="evidence" value="ECO:0007669"/>
    <property type="project" value="TreeGrafter"/>
</dbReference>
<keyword evidence="3" id="KW-0816">Tricarboxylic acid cycle</keyword>
<dbReference type="AlphaFoldDB" id="A0A075HJX4"/>
<keyword evidence="4 6" id="KW-0808">Transferase</keyword>
<organism evidence="9">
    <name type="scientific">uncultured marine group II/III euryarchaeote KM3_67_G08</name>
    <dbReference type="NCBI Taxonomy" id="1456485"/>
    <lineage>
        <taxon>Archaea</taxon>
        <taxon>Methanobacteriati</taxon>
        <taxon>Methanobacteriota</taxon>
        <taxon>environmental samples</taxon>
    </lineage>
</organism>
<comment type="catalytic activity">
    <reaction evidence="5 6">
        <text>oxaloacetate + acetyl-CoA + H2O = citrate + CoA + H(+)</text>
        <dbReference type="Rhea" id="RHEA:16845"/>
        <dbReference type="ChEBI" id="CHEBI:15377"/>
        <dbReference type="ChEBI" id="CHEBI:15378"/>
        <dbReference type="ChEBI" id="CHEBI:16452"/>
        <dbReference type="ChEBI" id="CHEBI:16947"/>
        <dbReference type="ChEBI" id="CHEBI:57287"/>
        <dbReference type="ChEBI" id="CHEBI:57288"/>
        <dbReference type="EC" id="2.3.3.16"/>
    </reaction>
</comment>
<dbReference type="GO" id="GO:0005975">
    <property type="term" value="P:carbohydrate metabolic process"/>
    <property type="evidence" value="ECO:0007669"/>
    <property type="project" value="TreeGrafter"/>
</dbReference>
<protein>
    <recommendedName>
        <fullName evidence="6 8">Citrate synthase</fullName>
        <ecNumber evidence="6">2.3.3.16</ecNumber>
    </recommendedName>
</protein>
<evidence type="ECO:0000256" key="1">
    <source>
        <dbReference type="ARBA" id="ARBA00005163"/>
    </source>
</evidence>
<name>A0A075HJX4_9EURY</name>